<organism evidence="2 3">
    <name type="scientific">Mesorhabditis spiculigera</name>
    <dbReference type="NCBI Taxonomy" id="96644"/>
    <lineage>
        <taxon>Eukaryota</taxon>
        <taxon>Metazoa</taxon>
        <taxon>Ecdysozoa</taxon>
        <taxon>Nematoda</taxon>
        <taxon>Chromadorea</taxon>
        <taxon>Rhabditida</taxon>
        <taxon>Rhabditina</taxon>
        <taxon>Rhabditomorpha</taxon>
        <taxon>Rhabditoidea</taxon>
        <taxon>Rhabditidae</taxon>
        <taxon>Mesorhabditinae</taxon>
        <taxon>Mesorhabditis</taxon>
    </lineage>
</organism>
<feature type="chain" id="PRO_5041393117" evidence="1">
    <location>
        <begin position="17"/>
        <end position="398"/>
    </location>
</feature>
<evidence type="ECO:0000313" key="3">
    <source>
        <dbReference type="Proteomes" id="UP001177023"/>
    </source>
</evidence>
<proteinExistence type="predicted"/>
<comment type="caution">
    <text evidence="2">The sequence shown here is derived from an EMBL/GenBank/DDBJ whole genome shotgun (WGS) entry which is preliminary data.</text>
</comment>
<gene>
    <name evidence="2" type="ORF">MSPICULIGERA_LOCUS19578</name>
</gene>
<name>A0AA36G6K5_9BILA</name>
<dbReference type="Proteomes" id="UP001177023">
    <property type="component" value="Unassembled WGS sequence"/>
</dbReference>
<feature type="signal peptide" evidence="1">
    <location>
        <begin position="1"/>
        <end position="16"/>
    </location>
</feature>
<evidence type="ECO:0000313" key="2">
    <source>
        <dbReference type="EMBL" id="CAJ0581417.1"/>
    </source>
</evidence>
<feature type="non-terminal residue" evidence="2">
    <location>
        <position position="398"/>
    </location>
</feature>
<protein>
    <submittedName>
        <fullName evidence="2">Uncharacterized protein</fullName>
    </submittedName>
</protein>
<dbReference type="AlphaFoldDB" id="A0AA36G6K5"/>
<sequence>MLALLLFILAIHSAMAEKYWHGNAIDMMRPPVQIRDPAKTADVMFRIIVSGTVIGLFCLVVYCMSQCRWNCRFVEVEYVVEEQVDDDAVDVKDVVLYPGSDDDDLAKIPVEFGRPLLIMIGMAAMLQNPATRSGDKTWEALLRDEATVMKTAISKKTITLDMATAWCRRIAAAVASDTMGQLLQALETVERFTKVSILSSDQLMRVIISMSLGRRALPAVFPPDTDGSIERFAKWWAELLCAQGHSYDDIQAVVTAYTTELADEVIRAMSNGLSIVRQDKTAQRKHRKKGQRQKWSCPRYGSFKFKLTFGHTAKYPSFTDDADLPKCSASCALKLQCGHGCKTKYGQPSTKICQEAVNRELPGCGHPEEKRCVESVGAVNCLTCLKKKKVEADEKDYR</sequence>
<reference evidence="2" key="1">
    <citation type="submission" date="2023-06" db="EMBL/GenBank/DDBJ databases">
        <authorList>
            <person name="Delattre M."/>
        </authorList>
    </citation>
    <scope>NUCLEOTIDE SEQUENCE</scope>
    <source>
        <strain evidence="2">AF72</strain>
    </source>
</reference>
<evidence type="ECO:0000256" key="1">
    <source>
        <dbReference type="SAM" id="SignalP"/>
    </source>
</evidence>
<keyword evidence="3" id="KW-1185">Reference proteome</keyword>
<keyword evidence="1" id="KW-0732">Signal</keyword>
<dbReference type="EMBL" id="CATQJA010002663">
    <property type="protein sequence ID" value="CAJ0581417.1"/>
    <property type="molecule type" value="Genomic_DNA"/>
</dbReference>
<accession>A0AA36G6K5</accession>